<dbReference type="Proteomes" id="UP000224562">
    <property type="component" value="Segment"/>
</dbReference>
<feature type="region of interest" description="Disordered" evidence="1">
    <location>
        <begin position="236"/>
        <end position="299"/>
    </location>
</feature>
<dbReference type="Proteomes" id="UP000223861">
    <property type="component" value="Segment"/>
</dbReference>
<evidence type="ECO:0000256" key="1">
    <source>
        <dbReference type="SAM" id="MobiDB-lite"/>
    </source>
</evidence>
<sequence length="299" mass="32562">MASYFSNFPNVYVGEGITSNEGFKYRLTKNISRRVKVRDDLDQYVTSFEAYSIQDGESPSFLANAIFGDPFLDWIILLSNNITDFYTQWPKSEENLQAFVRDAYTDPDAIHHYETNEILYEDIVYIKEGSSVTDGFRVVMPDGSVKTAEESRYPVSNYEYEHYLNEQKRLIGIPNGVMVDLMQEEMRSLLEYESNPEVDKFGNKKTPMSMASRFITNDTSVTGSGSRTSIINDAVTSFDNGPSASGTTLAGVSTSTTAATTTTATATTTATSSSSSSSSSGSSSSSSSSGSSGGGYGGY</sequence>
<evidence type="ECO:0000313" key="5">
    <source>
        <dbReference type="Proteomes" id="UP000224562"/>
    </source>
</evidence>
<dbReference type="InterPro" id="IPR022607">
    <property type="entry name" value="Phage_T4_Gp53_baseplate_wedge"/>
</dbReference>
<reference evidence="4 5" key="1">
    <citation type="journal article" date="2016" name="Environ. Microbiol.">
        <title>Genomic diversification of marine cyanophages into stable ecotypes.</title>
        <authorList>
            <person name="Marston M.F."/>
            <person name="Martiny J.B."/>
        </authorList>
    </citation>
    <scope>NUCLEOTIDE SEQUENCE [LARGE SCALE GENOMIC DNA]</scope>
    <source>
        <strain evidence="2">RW_14_0101</strain>
        <strain evidence="3">RW_28_1109</strain>
    </source>
</reference>
<dbReference type="EMBL" id="KX349315">
    <property type="protein sequence ID" value="AOO16783.1"/>
    <property type="molecule type" value="Genomic_DNA"/>
</dbReference>
<proteinExistence type="predicted"/>
<accession>A0A1D7SVC6</accession>
<evidence type="ECO:0000313" key="3">
    <source>
        <dbReference type="EMBL" id="AOO17644.1"/>
    </source>
</evidence>
<organism evidence="3 4">
    <name type="scientific">Cyanophage S-RIM12</name>
    <dbReference type="NCBI Taxonomy" id="1278402"/>
    <lineage>
        <taxon>Viruses</taxon>
        <taxon>Duplodnaviria</taxon>
        <taxon>Heunggongvirae</taxon>
        <taxon>Uroviricota</taxon>
        <taxon>Caudoviricetes</taxon>
        <taxon>Pantevenvirales</taxon>
        <taxon>Kyanoviridae</taxon>
        <taxon>Brizovirus</taxon>
        <taxon>Brizovirus syn33</taxon>
    </lineage>
</organism>
<gene>
    <name evidence="2" type="ORF">RW140101_006</name>
    <name evidence="3" type="ORF">RW281109_006</name>
</gene>
<dbReference type="Pfam" id="PF11246">
    <property type="entry name" value="Phage_gp53"/>
    <property type="match status" value="1"/>
</dbReference>
<name>A0A1D7SVC6_9CAUD</name>
<feature type="compositionally biased region" description="Low complexity" evidence="1">
    <location>
        <begin position="243"/>
        <end position="290"/>
    </location>
</feature>
<dbReference type="EMBL" id="KX349319">
    <property type="protein sequence ID" value="AOO17644.1"/>
    <property type="molecule type" value="Genomic_DNA"/>
</dbReference>
<evidence type="ECO:0000313" key="2">
    <source>
        <dbReference type="EMBL" id="AOO16783.1"/>
    </source>
</evidence>
<protein>
    <submittedName>
        <fullName evidence="3">Baseplate wedge component</fullName>
    </submittedName>
</protein>
<evidence type="ECO:0000313" key="4">
    <source>
        <dbReference type="Proteomes" id="UP000223861"/>
    </source>
</evidence>